<dbReference type="AlphaFoldDB" id="A0A935Q199"/>
<dbReference type="Proteomes" id="UP000697998">
    <property type="component" value="Unassembled WGS sequence"/>
</dbReference>
<reference evidence="1 2" key="1">
    <citation type="submission" date="2020-10" db="EMBL/GenBank/DDBJ databases">
        <title>Connecting structure to function with the recovery of over 1000 high-quality activated sludge metagenome-assembled genomes encoding full-length rRNA genes using long-read sequencing.</title>
        <authorList>
            <person name="Singleton C.M."/>
            <person name="Petriglieri F."/>
            <person name="Kristensen J.M."/>
            <person name="Kirkegaard R.H."/>
            <person name="Michaelsen T.Y."/>
            <person name="Andersen M.H."/>
            <person name="Karst S.M."/>
            <person name="Dueholm M.S."/>
            <person name="Nielsen P.H."/>
            <person name="Albertsen M."/>
        </authorList>
    </citation>
    <scope>NUCLEOTIDE SEQUENCE [LARGE SCALE GENOMIC DNA]</scope>
    <source>
        <strain evidence="1">EsbW_18-Q3-R4-48_BATAC.285</strain>
    </source>
</reference>
<evidence type="ECO:0000313" key="2">
    <source>
        <dbReference type="Proteomes" id="UP000697998"/>
    </source>
</evidence>
<dbReference type="EMBL" id="JADJMH010000019">
    <property type="protein sequence ID" value="MBK7676422.1"/>
    <property type="molecule type" value="Genomic_DNA"/>
</dbReference>
<accession>A0A935Q199</accession>
<name>A0A935Q199_9PROT</name>
<comment type="caution">
    <text evidence="1">The sequence shown here is derived from an EMBL/GenBank/DDBJ whole genome shotgun (WGS) entry which is preliminary data.</text>
</comment>
<protein>
    <submittedName>
        <fullName evidence="1">Uncharacterized protein</fullName>
    </submittedName>
</protein>
<organism evidence="1 2">
    <name type="scientific">Candidatus Accumulibacter proximus</name>
    <dbReference type="NCBI Taxonomy" id="2954385"/>
    <lineage>
        <taxon>Bacteria</taxon>
        <taxon>Pseudomonadati</taxon>
        <taxon>Pseudomonadota</taxon>
        <taxon>Betaproteobacteria</taxon>
        <taxon>Candidatus Accumulibacter</taxon>
    </lineage>
</organism>
<evidence type="ECO:0000313" key="1">
    <source>
        <dbReference type="EMBL" id="MBK7676422.1"/>
    </source>
</evidence>
<proteinExistence type="predicted"/>
<sequence>MGRWRPAAGRQRDFAGVWSDNLLARGLSRAFDVPVQAIPGDAGTLLAQATRGSRQLLVLDSLQSPVQYEDADAYRAGLLDLEARWFAPLQKALAAGKIQRLRLEASTAYAALTWDSDRRAQWQLWRRPQPLAATAQVLARGEQ</sequence>
<gene>
    <name evidence="1" type="ORF">IPJ27_17630</name>
</gene>